<evidence type="ECO:0000313" key="3">
    <source>
        <dbReference type="EMBL" id="TFZ40618.1"/>
    </source>
</evidence>
<dbReference type="HAMAP" id="MF_01575">
    <property type="entry name" value="UPF0398"/>
    <property type="match status" value="1"/>
</dbReference>
<evidence type="ECO:0000313" key="4">
    <source>
        <dbReference type="Proteomes" id="UP000296883"/>
    </source>
</evidence>
<sequence length="181" mass="21006">MRNMKTLYISGYRSFELGIFKETDPKITIIKKALKKHLISYIELGVEWFLVSGNLGSEYWASQVINELKSEGYSIKLGLITPYAEFSGNWNEANQLKFSEVEQWADYVNSVSFEPYKHPSQLKNHTRFILDHTDGSLLVYDKEYPGKTEFILKEIDAYLNESDYQVDLIDMFSLQDASESE</sequence>
<evidence type="ECO:0000313" key="2">
    <source>
        <dbReference type="EMBL" id="QCA28574.1"/>
    </source>
</evidence>
<dbReference type="Gene3D" id="3.40.50.450">
    <property type="match status" value="1"/>
</dbReference>
<dbReference type="EMBL" id="SRHU01000024">
    <property type="protein sequence ID" value="TFZ40618.1"/>
    <property type="molecule type" value="Genomic_DNA"/>
</dbReference>
<proteinExistence type="inferred from homology"/>
<dbReference type="EMBL" id="CP038865">
    <property type="protein sequence ID" value="QCA28574.1"/>
    <property type="molecule type" value="Genomic_DNA"/>
</dbReference>
<dbReference type="Pfam" id="PF06908">
    <property type="entry name" value="YpsA"/>
    <property type="match status" value="1"/>
</dbReference>
<gene>
    <name evidence="3" type="ORF">E4031_07465</name>
    <name evidence="2" type="ORF">E4Z98_04310</name>
</gene>
<dbReference type="PIRSF" id="PIRSF021290">
    <property type="entry name" value="DUF1273"/>
    <property type="match status" value="1"/>
</dbReference>
<dbReference type="AlphaFoldDB" id="A0AAJ5EE45"/>
<reference evidence="3 5" key="1">
    <citation type="submission" date="2019-03" db="EMBL/GenBank/DDBJ databases">
        <title>Vagococcus sp. was isolated fron gut of Carduelis flavirostris.</title>
        <authorList>
            <person name="Ge Y."/>
        </authorList>
    </citation>
    <scope>NUCLEOTIDE SEQUENCE [LARGE SCALE GENOMIC DNA]</scope>
    <source>
        <strain evidence="3 5">CF-210</strain>
    </source>
</reference>
<dbReference type="InterPro" id="IPR010697">
    <property type="entry name" value="YspA"/>
</dbReference>
<reference evidence="2 4" key="2">
    <citation type="journal article" date="2020" name="Int. J. Syst. Evol. Microbiol.">
        <title>Vagococcus xieshaowenii sp. nov., isolated from snow finch (Montifringilla taczanowskii) cloacal content.</title>
        <authorList>
            <person name="Ge Y."/>
            <person name="Yang J."/>
            <person name="Lai X.H."/>
            <person name="Zhang G."/>
            <person name="Jin D."/>
            <person name="Lu S."/>
            <person name="Wang B."/>
            <person name="Huang Y."/>
            <person name="Huang Y."/>
            <person name="Ren Z."/>
            <person name="Zhang X."/>
            <person name="Xu J."/>
        </authorList>
    </citation>
    <scope>NUCLEOTIDE SEQUENCE [LARGE SCALE GENOMIC DNA]</scope>
    <source>
        <strain evidence="2">Personal::cf-49</strain>
        <strain evidence="4">personal::cf-49</strain>
    </source>
</reference>
<dbReference type="PANTHER" id="PTHR38440:SF1">
    <property type="entry name" value="UPF0398 PROTEIN SPR0331"/>
    <property type="match status" value="1"/>
</dbReference>
<dbReference type="PANTHER" id="PTHR38440">
    <property type="entry name" value="UPF0398 PROTEIN YPSA"/>
    <property type="match status" value="1"/>
</dbReference>
<evidence type="ECO:0000256" key="1">
    <source>
        <dbReference type="HAMAP-Rule" id="MF_01575"/>
    </source>
</evidence>
<dbReference type="SUPFAM" id="SSF102405">
    <property type="entry name" value="MCP/YpsA-like"/>
    <property type="match status" value="1"/>
</dbReference>
<name>A0AAJ5EE45_9ENTE</name>
<dbReference type="Proteomes" id="UP000297725">
    <property type="component" value="Unassembled WGS sequence"/>
</dbReference>
<accession>A0AAJ5EE45</accession>
<dbReference type="NCBIfam" id="NF010181">
    <property type="entry name" value="PRK13660.1"/>
    <property type="match status" value="1"/>
</dbReference>
<comment type="similarity">
    <text evidence="1">Belongs to the UPF0398 family.</text>
</comment>
<dbReference type="RefSeq" id="WP_135254824.1">
    <property type="nucleotide sequence ID" value="NZ_CP038865.1"/>
</dbReference>
<keyword evidence="4" id="KW-1185">Reference proteome</keyword>
<organism evidence="3 5">
    <name type="scientific">Vagococcus xieshaowenii</name>
    <dbReference type="NCBI Taxonomy" id="2562451"/>
    <lineage>
        <taxon>Bacteria</taxon>
        <taxon>Bacillati</taxon>
        <taxon>Bacillota</taxon>
        <taxon>Bacilli</taxon>
        <taxon>Lactobacillales</taxon>
        <taxon>Enterococcaceae</taxon>
        <taxon>Vagococcus</taxon>
    </lineage>
</organism>
<evidence type="ECO:0000313" key="5">
    <source>
        <dbReference type="Proteomes" id="UP000297725"/>
    </source>
</evidence>
<protein>
    <recommendedName>
        <fullName evidence="1">UPF0398 protein E4031_07465</fullName>
    </recommendedName>
</protein>
<dbReference type="Proteomes" id="UP000296883">
    <property type="component" value="Chromosome"/>
</dbReference>